<accession>A0A395H6L3</accession>
<dbReference type="Proteomes" id="UP000249402">
    <property type="component" value="Unassembled WGS sequence"/>
</dbReference>
<evidence type="ECO:0008006" key="3">
    <source>
        <dbReference type="Google" id="ProtNLM"/>
    </source>
</evidence>
<name>A0A395H6L3_9EURO</name>
<dbReference type="RefSeq" id="XP_025577874.1">
    <property type="nucleotide sequence ID" value="XM_025714955.1"/>
</dbReference>
<dbReference type="EMBL" id="KZ824427">
    <property type="protein sequence ID" value="RAL03547.1"/>
    <property type="molecule type" value="Genomic_DNA"/>
</dbReference>
<sequence length="141" mass="16014">MLRVAVAHGSEPYILFKSFLYGQLENLPITEPLLTAAGGDIYDLMRLLLYREDCIPISEDILQAAVTRDSEDVFDVFRLLYQYQGSLSISEDVLRSAQSKDLKVYLETLRLLARQQPVPEYQLIAATGNNSRGLEIIELLY</sequence>
<dbReference type="GeneID" id="37219820"/>
<keyword evidence="2" id="KW-1185">Reference proteome</keyword>
<dbReference type="VEuPathDB" id="FungiDB:BO80DRAFT_286058"/>
<dbReference type="AlphaFoldDB" id="A0A395H6L3"/>
<reference evidence="1 2" key="1">
    <citation type="submission" date="2018-02" db="EMBL/GenBank/DDBJ databases">
        <title>The genomes of Aspergillus section Nigri reveals drivers in fungal speciation.</title>
        <authorList>
            <consortium name="DOE Joint Genome Institute"/>
            <person name="Vesth T.C."/>
            <person name="Nybo J."/>
            <person name="Theobald S."/>
            <person name="Brandl J."/>
            <person name="Frisvad J.C."/>
            <person name="Nielsen K.F."/>
            <person name="Lyhne E.K."/>
            <person name="Kogle M.E."/>
            <person name="Kuo A."/>
            <person name="Riley R."/>
            <person name="Clum A."/>
            <person name="Nolan M."/>
            <person name="Lipzen A."/>
            <person name="Salamov A."/>
            <person name="Henrissat B."/>
            <person name="Wiebenga A."/>
            <person name="De vries R.P."/>
            <person name="Grigoriev I.V."/>
            <person name="Mortensen U.H."/>
            <person name="Andersen M.R."/>
            <person name="Baker S.E."/>
        </authorList>
    </citation>
    <scope>NUCLEOTIDE SEQUENCE [LARGE SCALE GENOMIC DNA]</scope>
    <source>
        <strain evidence="1 2">CBS 121593</strain>
    </source>
</reference>
<proteinExistence type="predicted"/>
<organism evidence="1 2">
    <name type="scientific">Aspergillus ibericus CBS 121593</name>
    <dbReference type="NCBI Taxonomy" id="1448316"/>
    <lineage>
        <taxon>Eukaryota</taxon>
        <taxon>Fungi</taxon>
        <taxon>Dikarya</taxon>
        <taxon>Ascomycota</taxon>
        <taxon>Pezizomycotina</taxon>
        <taxon>Eurotiomycetes</taxon>
        <taxon>Eurotiomycetidae</taxon>
        <taxon>Eurotiales</taxon>
        <taxon>Aspergillaceae</taxon>
        <taxon>Aspergillus</taxon>
        <taxon>Aspergillus subgen. Circumdati</taxon>
    </lineage>
</organism>
<gene>
    <name evidence="1" type="ORF">BO80DRAFT_286058</name>
</gene>
<evidence type="ECO:0000313" key="2">
    <source>
        <dbReference type="Proteomes" id="UP000249402"/>
    </source>
</evidence>
<evidence type="ECO:0000313" key="1">
    <source>
        <dbReference type="EMBL" id="RAL03547.1"/>
    </source>
</evidence>
<protein>
    <recommendedName>
        <fullName evidence="3">BTB domain-containing protein</fullName>
    </recommendedName>
</protein>